<feature type="region of interest" description="Disordered" evidence="5">
    <location>
        <begin position="1"/>
        <end position="30"/>
    </location>
</feature>
<sequence length="287" mass="32363">MAVKKRAKTLAHGRPPVAKHAKQMNSKQTQNIISTHHRLEKEKAAAIKKGDQTAADALTEAIEKNGGLPTYQAASKLGQSKVRGGDSSKVLVEWLQEEGILKTKPLDESSNSPLRLLEVGALSTKNEISRHPKQMQVTRIDLNSQEPGIEQQDFMERPLPTAPEDRFDILSLSLVLNYVPDPVGRGEMLKRLAQFLQKPDHYDEKETKLPSLFFVLPLPCVKNSRYMNEKLLLRIMENLGFAVLHKKSSTKLCYYLFRLARKGNKAKTEKRIVNDGVTRNNFSIIVK</sequence>
<evidence type="ECO:0000256" key="2">
    <source>
        <dbReference type="ARBA" id="ARBA00022679"/>
    </source>
</evidence>
<gene>
    <name evidence="6" type="ORF">P154DRAFT_240642</name>
</gene>
<feature type="binding site" evidence="4">
    <location>
        <position position="120"/>
    </location>
    <ligand>
        <name>S-adenosyl-L-methionine</name>
        <dbReference type="ChEBI" id="CHEBI:59789"/>
    </ligand>
</feature>
<evidence type="ECO:0000256" key="4">
    <source>
        <dbReference type="HAMAP-Rule" id="MF_03044"/>
    </source>
</evidence>
<dbReference type="GO" id="GO:0005730">
    <property type="term" value="C:nucleolus"/>
    <property type="evidence" value="ECO:0007669"/>
    <property type="project" value="UniProtKB-SubCell"/>
</dbReference>
<dbReference type="HAMAP" id="MF_03044">
    <property type="entry name" value="BMT2"/>
    <property type="match status" value="1"/>
</dbReference>
<organism evidence="6 7">
    <name type="scientific">Amniculicola lignicola CBS 123094</name>
    <dbReference type="NCBI Taxonomy" id="1392246"/>
    <lineage>
        <taxon>Eukaryota</taxon>
        <taxon>Fungi</taxon>
        <taxon>Dikarya</taxon>
        <taxon>Ascomycota</taxon>
        <taxon>Pezizomycotina</taxon>
        <taxon>Dothideomycetes</taxon>
        <taxon>Pleosporomycetidae</taxon>
        <taxon>Pleosporales</taxon>
        <taxon>Amniculicolaceae</taxon>
        <taxon>Amniculicola</taxon>
    </lineage>
</organism>
<reference evidence="6" key="1">
    <citation type="journal article" date="2020" name="Stud. Mycol.">
        <title>101 Dothideomycetes genomes: a test case for predicting lifestyles and emergence of pathogens.</title>
        <authorList>
            <person name="Haridas S."/>
            <person name="Albert R."/>
            <person name="Binder M."/>
            <person name="Bloem J."/>
            <person name="Labutti K."/>
            <person name="Salamov A."/>
            <person name="Andreopoulos B."/>
            <person name="Baker S."/>
            <person name="Barry K."/>
            <person name="Bills G."/>
            <person name="Bluhm B."/>
            <person name="Cannon C."/>
            <person name="Castanera R."/>
            <person name="Culley D."/>
            <person name="Daum C."/>
            <person name="Ezra D."/>
            <person name="Gonzalez J."/>
            <person name="Henrissat B."/>
            <person name="Kuo A."/>
            <person name="Liang C."/>
            <person name="Lipzen A."/>
            <person name="Lutzoni F."/>
            <person name="Magnuson J."/>
            <person name="Mondo S."/>
            <person name="Nolan M."/>
            <person name="Ohm R."/>
            <person name="Pangilinan J."/>
            <person name="Park H.-J."/>
            <person name="Ramirez L."/>
            <person name="Alfaro M."/>
            <person name="Sun H."/>
            <person name="Tritt A."/>
            <person name="Yoshinaga Y."/>
            <person name="Zwiers L.-H."/>
            <person name="Turgeon B."/>
            <person name="Goodwin S."/>
            <person name="Spatafora J."/>
            <person name="Crous P."/>
            <person name="Grigoriev I."/>
        </authorList>
    </citation>
    <scope>NUCLEOTIDE SEQUENCE</scope>
    <source>
        <strain evidence="6">CBS 123094</strain>
    </source>
</reference>
<protein>
    <recommendedName>
        <fullName evidence="4">25S rRNA adenine-N(1) methyltransferase</fullName>
        <ecNumber evidence="4">2.1.1.-</ecNumber>
    </recommendedName>
</protein>
<name>A0A6A5WML6_9PLEO</name>
<proteinExistence type="inferred from homology"/>
<dbReference type="InterPro" id="IPR029063">
    <property type="entry name" value="SAM-dependent_MTases_sf"/>
</dbReference>
<evidence type="ECO:0000256" key="5">
    <source>
        <dbReference type="SAM" id="MobiDB-lite"/>
    </source>
</evidence>
<keyword evidence="3 4" id="KW-0949">S-adenosyl-L-methionine</keyword>
<evidence type="ECO:0000256" key="3">
    <source>
        <dbReference type="ARBA" id="ARBA00022691"/>
    </source>
</evidence>
<comment type="function">
    <text evidence="4">S-adenosyl-L-methionine-dependent methyltransferase that specifically methylates the N(1) position of an adenine present in helix 65 in 25S rRNA.</text>
</comment>
<dbReference type="OrthoDB" id="5954793at2759"/>
<dbReference type="Proteomes" id="UP000799779">
    <property type="component" value="Unassembled WGS sequence"/>
</dbReference>
<keyword evidence="1 4" id="KW-0489">Methyltransferase</keyword>
<dbReference type="InterPro" id="IPR021867">
    <property type="entry name" value="Bmt2/SAMTOR"/>
</dbReference>
<evidence type="ECO:0000313" key="7">
    <source>
        <dbReference type="Proteomes" id="UP000799779"/>
    </source>
</evidence>
<keyword evidence="4" id="KW-0539">Nucleus</keyword>
<comment type="subcellular location">
    <subcellularLocation>
        <location evidence="4">Nucleus</location>
        <location evidence="4">Nucleolus</location>
    </subcellularLocation>
</comment>
<dbReference type="PANTHER" id="PTHR21008">
    <property type="entry name" value="S-ADENOSYLMETHIONINE SENSOR UPSTREAM OF MTORC1-RELATED"/>
    <property type="match status" value="1"/>
</dbReference>
<dbReference type="Pfam" id="PF11968">
    <property type="entry name" value="Bmt2"/>
    <property type="match status" value="1"/>
</dbReference>
<feature type="binding site" evidence="4">
    <location>
        <position position="141"/>
    </location>
    <ligand>
        <name>S-adenosyl-L-methionine</name>
        <dbReference type="ChEBI" id="CHEBI:59789"/>
    </ligand>
</feature>
<keyword evidence="2 4" id="KW-0808">Transferase</keyword>
<dbReference type="AlphaFoldDB" id="A0A6A5WML6"/>
<dbReference type="EC" id="2.1.1.-" evidence="4"/>
<evidence type="ECO:0000313" key="6">
    <source>
        <dbReference type="EMBL" id="KAF1998876.1"/>
    </source>
</evidence>
<dbReference type="GO" id="GO:0016433">
    <property type="term" value="F:rRNA (adenine) methyltransferase activity"/>
    <property type="evidence" value="ECO:0007669"/>
    <property type="project" value="UniProtKB-UniRule"/>
</dbReference>
<feature type="compositionally biased region" description="Basic residues" evidence="5">
    <location>
        <begin position="1"/>
        <end position="22"/>
    </location>
</feature>
<evidence type="ECO:0000256" key="1">
    <source>
        <dbReference type="ARBA" id="ARBA00022603"/>
    </source>
</evidence>
<keyword evidence="7" id="KW-1185">Reference proteome</keyword>
<dbReference type="SUPFAM" id="SSF53335">
    <property type="entry name" value="S-adenosyl-L-methionine-dependent methyltransferases"/>
    <property type="match status" value="1"/>
</dbReference>
<dbReference type="PANTHER" id="PTHR21008:SF1">
    <property type="entry name" value="25S RRNA (ADENINE(2142)-N(1))-METHYLTRANSFERASE"/>
    <property type="match status" value="1"/>
</dbReference>
<dbReference type="EMBL" id="ML977600">
    <property type="protein sequence ID" value="KAF1998876.1"/>
    <property type="molecule type" value="Genomic_DNA"/>
</dbReference>
<comment type="similarity">
    <text evidence="4">Belongs to the BMT2 family.</text>
</comment>
<accession>A0A6A5WML6</accession>